<feature type="compositionally biased region" description="Polar residues" evidence="1">
    <location>
        <begin position="203"/>
        <end position="218"/>
    </location>
</feature>
<organism evidence="3 4">
    <name type="scientific">Hujiaoplasma nucleasis</name>
    <dbReference type="NCBI Taxonomy" id="2725268"/>
    <lineage>
        <taxon>Bacteria</taxon>
        <taxon>Bacillati</taxon>
        <taxon>Mycoplasmatota</taxon>
        <taxon>Mollicutes</taxon>
        <taxon>Candidatus Izemoplasmatales</taxon>
        <taxon>Hujiaoplasmataceae</taxon>
        <taxon>Hujiaoplasma</taxon>
    </lineage>
</organism>
<feature type="region of interest" description="Disordered" evidence="1">
    <location>
        <begin position="199"/>
        <end position="218"/>
    </location>
</feature>
<dbReference type="InterPro" id="IPR009078">
    <property type="entry name" value="Ferritin-like_SF"/>
</dbReference>
<evidence type="ECO:0000256" key="1">
    <source>
        <dbReference type="SAM" id="MobiDB-lite"/>
    </source>
</evidence>
<proteinExistence type="predicted"/>
<dbReference type="Gene3D" id="1.20.1260.10">
    <property type="match status" value="1"/>
</dbReference>
<dbReference type="SUPFAM" id="SSF47240">
    <property type="entry name" value="Ferritin-like"/>
    <property type="match status" value="1"/>
</dbReference>
<dbReference type="AlphaFoldDB" id="A0A7L6N2L4"/>
<dbReference type="InterPro" id="IPR019243">
    <property type="entry name" value="DUF2202"/>
</dbReference>
<evidence type="ECO:0000313" key="3">
    <source>
        <dbReference type="EMBL" id="QLY40500.1"/>
    </source>
</evidence>
<accession>A0A7L6N2L4</accession>
<dbReference type="EMBL" id="CP051151">
    <property type="protein sequence ID" value="QLY40500.1"/>
    <property type="molecule type" value="Genomic_DNA"/>
</dbReference>
<evidence type="ECO:0000259" key="2">
    <source>
        <dbReference type="Pfam" id="PF09968"/>
    </source>
</evidence>
<dbReference type="Pfam" id="PF09968">
    <property type="entry name" value="DUF2202"/>
    <property type="match status" value="1"/>
</dbReference>
<dbReference type="CDD" id="cd01048">
    <property type="entry name" value="Ferritin_like_AB2"/>
    <property type="match status" value="1"/>
</dbReference>
<dbReference type="KEGG" id="tbk:HF295_06400"/>
<gene>
    <name evidence="3" type="ORF">HF295_06400</name>
</gene>
<name>A0A7L6N2L4_9MOLU</name>
<feature type="domain" description="DUF2202" evidence="2">
    <location>
        <begin position="56"/>
        <end position="113"/>
    </location>
</feature>
<dbReference type="InterPro" id="IPR012347">
    <property type="entry name" value="Ferritin-like"/>
</dbReference>
<keyword evidence="4" id="KW-1185">Reference proteome</keyword>
<sequence length="218" mass="24697">MKSKLAKGIIFTVLTLVFALTISLSSVSAGSVYSGIDRQKEFAFSEDIEYSLEEMLNFAIQDEYLAKSEYEAIINEFGEVRPFINIVEAEQQHINLLLPLFEKYGIEVPEDNSAEKVVIPESITSAIATGIEAEKVNIAMYELFLSQDNLDQDVRDVFEYLLQASENHLSAFSKDRNQYYGQDMMNQFRNKINNMFQKEGNDSSRGSRQQAHGGNCTN</sequence>
<dbReference type="RefSeq" id="WP_312031339.1">
    <property type="nucleotide sequence ID" value="NZ_CP051151.1"/>
</dbReference>
<evidence type="ECO:0000313" key="4">
    <source>
        <dbReference type="Proteomes" id="UP000512167"/>
    </source>
</evidence>
<dbReference type="Proteomes" id="UP000512167">
    <property type="component" value="Chromosome"/>
</dbReference>
<protein>
    <submittedName>
        <fullName evidence="3">DUF2202 domain-containing protein</fullName>
    </submittedName>
</protein>
<reference evidence="3 4" key="1">
    <citation type="submission" date="2020-04" db="EMBL/GenBank/DDBJ databases">
        <authorList>
            <person name="Zheng R.K."/>
            <person name="Sun C.M."/>
        </authorList>
    </citation>
    <scope>NUCLEOTIDE SEQUENCE [LARGE SCALE GENOMIC DNA]</scope>
    <source>
        <strain evidence="4">zrk29</strain>
    </source>
</reference>